<evidence type="ECO:0000313" key="3">
    <source>
        <dbReference type="Proteomes" id="UP001303473"/>
    </source>
</evidence>
<comment type="caution">
    <text evidence="2">The sequence shown here is derived from an EMBL/GenBank/DDBJ whole genome shotgun (WGS) entry which is preliminary data.</text>
</comment>
<proteinExistence type="predicted"/>
<dbReference type="Proteomes" id="UP001303473">
    <property type="component" value="Unassembled WGS sequence"/>
</dbReference>
<reference evidence="3" key="1">
    <citation type="journal article" date="2023" name="Mol. Phylogenet. Evol.">
        <title>Genome-scale phylogeny and comparative genomics of the fungal order Sordariales.</title>
        <authorList>
            <person name="Hensen N."/>
            <person name="Bonometti L."/>
            <person name="Westerberg I."/>
            <person name="Brannstrom I.O."/>
            <person name="Guillou S."/>
            <person name="Cros-Aarteil S."/>
            <person name="Calhoun S."/>
            <person name="Haridas S."/>
            <person name="Kuo A."/>
            <person name="Mondo S."/>
            <person name="Pangilinan J."/>
            <person name="Riley R."/>
            <person name="LaButti K."/>
            <person name="Andreopoulos B."/>
            <person name="Lipzen A."/>
            <person name="Chen C."/>
            <person name="Yan M."/>
            <person name="Daum C."/>
            <person name="Ng V."/>
            <person name="Clum A."/>
            <person name="Steindorff A."/>
            <person name="Ohm R.A."/>
            <person name="Martin F."/>
            <person name="Silar P."/>
            <person name="Natvig D.O."/>
            <person name="Lalanne C."/>
            <person name="Gautier V."/>
            <person name="Ament-Velasquez S.L."/>
            <person name="Kruys A."/>
            <person name="Hutchinson M.I."/>
            <person name="Powell A.J."/>
            <person name="Barry K."/>
            <person name="Miller A.N."/>
            <person name="Grigoriev I.V."/>
            <person name="Debuchy R."/>
            <person name="Gladieux P."/>
            <person name="Hiltunen Thoren M."/>
            <person name="Johannesson H."/>
        </authorList>
    </citation>
    <scope>NUCLEOTIDE SEQUENCE [LARGE SCALE GENOMIC DNA]</scope>
    <source>
        <strain evidence="3">CBS 340.73</strain>
    </source>
</reference>
<organism evidence="2 3">
    <name type="scientific">Diplogelasinospora grovesii</name>
    <dbReference type="NCBI Taxonomy" id="303347"/>
    <lineage>
        <taxon>Eukaryota</taxon>
        <taxon>Fungi</taxon>
        <taxon>Dikarya</taxon>
        <taxon>Ascomycota</taxon>
        <taxon>Pezizomycotina</taxon>
        <taxon>Sordariomycetes</taxon>
        <taxon>Sordariomycetidae</taxon>
        <taxon>Sordariales</taxon>
        <taxon>Diplogelasinosporaceae</taxon>
        <taxon>Diplogelasinospora</taxon>
    </lineage>
</organism>
<keyword evidence="3" id="KW-1185">Reference proteome</keyword>
<dbReference type="AlphaFoldDB" id="A0AAN6MZM1"/>
<accession>A0AAN6MZM1</accession>
<evidence type="ECO:0000313" key="2">
    <source>
        <dbReference type="EMBL" id="KAK3936075.1"/>
    </source>
</evidence>
<gene>
    <name evidence="2" type="ORF">QBC46DRAFT_420361</name>
</gene>
<sequence length="274" mass="29823">MRPPLLDVASELEGGHGHIAPFNPGQNPECDQMTITEPSVLARDEHGDVIPSFLCRVWAGSLGSPNRVFSIVKRGSAAIPWRRCLTVTAPTHQHALIVAFRRLSVLLRGTIRTEALSVSTNVTVVTACLGNRQAKDIFSAGVRVCLYGLQSPTFSHAGLPLPHSSVCSWHRAVLEGDGSNPYYDRDIHPSRSKPALPSRTRPAVQRTSAEKHSVCSTSSHVETHMRGSMCVPARPRETNTGWEVHTNYLTFGVSAVELRCGHDVLGNSVRLADI</sequence>
<evidence type="ECO:0000256" key="1">
    <source>
        <dbReference type="SAM" id="MobiDB-lite"/>
    </source>
</evidence>
<protein>
    <submittedName>
        <fullName evidence="2">Uncharacterized protein</fullName>
    </submittedName>
</protein>
<feature type="region of interest" description="Disordered" evidence="1">
    <location>
        <begin position="188"/>
        <end position="218"/>
    </location>
</feature>
<name>A0AAN6MZM1_9PEZI</name>
<dbReference type="EMBL" id="MU853895">
    <property type="protein sequence ID" value="KAK3936075.1"/>
    <property type="molecule type" value="Genomic_DNA"/>
</dbReference>